<keyword evidence="1" id="KW-0472">Membrane</keyword>
<gene>
    <name evidence="3" type="ORF">SAMN03080618_00882</name>
</gene>
<evidence type="ECO:0000313" key="4">
    <source>
        <dbReference type="Proteomes" id="UP000242763"/>
    </source>
</evidence>
<feature type="transmembrane region" description="Helical" evidence="1">
    <location>
        <begin position="33"/>
        <end position="55"/>
    </location>
</feature>
<dbReference type="Pfam" id="PF01471">
    <property type="entry name" value="PG_binding_1"/>
    <property type="match status" value="2"/>
</dbReference>
<dbReference type="InterPro" id="IPR002477">
    <property type="entry name" value="Peptidoglycan-bd-like"/>
</dbReference>
<dbReference type="STRING" id="1121003.SAMN03080618_00882"/>
<keyword evidence="1" id="KW-1133">Transmembrane helix</keyword>
<reference evidence="4" key="1">
    <citation type="submission" date="2016-10" db="EMBL/GenBank/DDBJ databases">
        <authorList>
            <person name="Varghese N."/>
            <person name="Submissions S."/>
        </authorList>
    </citation>
    <scope>NUCLEOTIDE SEQUENCE [LARGE SCALE GENOMIC DNA]</scope>
    <source>
        <strain evidence="4">DSM 21857</strain>
    </source>
</reference>
<organism evidence="3 4">
    <name type="scientific">Aquamicrobium aerolatum DSM 21857</name>
    <dbReference type="NCBI Taxonomy" id="1121003"/>
    <lineage>
        <taxon>Bacteria</taxon>
        <taxon>Pseudomonadati</taxon>
        <taxon>Pseudomonadota</taxon>
        <taxon>Alphaproteobacteria</taxon>
        <taxon>Hyphomicrobiales</taxon>
        <taxon>Phyllobacteriaceae</taxon>
        <taxon>Aerobium</taxon>
    </lineage>
</organism>
<protein>
    <submittedName>
        <fullName evidence="3">Peptidoglycan-binding (PGRP) domain of peptidoglycan hydrolases-containing protein</fullName>
    </submittedName>
</protein>
<dbReference type="GO" id="GO:0016787">
    <property type="term" value="F:hydrolase activity"/>
    <property type="evidence" value="ECO:0007669"/>
    <property type="project" value="UniProtKB-KW"/>
</dbReference>
<keyword evidence="3" id="KW-0378">Hydrolase</keyword>
<accession>A0A1I3JJJ9</accession>
<sequence length="296" mass="31181">MASRSARSPRNSRMIDDFGDEAGIGAFLMRHRLTVGGLTAFAVAFFYVTANAIWYQPHAHGSAFFSTRPLPSQWGAGAQTGAGADTVETVIRLERGGDERDATLEERMGVDDLPQTAPTPFVPQDAANVAAQQPPAAVSGNPVVAEVQEILKRLNIYTGGVDGLTGPQTRAAIETYRKMVGLGASGEIDDQLLTQLGARARVASTAPTQPETVQPEASPGTDLIETASAAPRGDTMVMRIQAGLKAFGNDGITIDGVVGARTKSAILEFQSLFGLPETGEPDEALLTKMREIGLTS</sequence>
<dbReference type="InterPro" id="IPR036365">
    <property type="entry name" value="PGBD-like_sf"/>
</dbReference>
<evidence type="ECO:0000313" key="3">
    <source>
        <dbReference type="EMBL" id="SFI60442.1"/>
    </source>
</evidence>
<evidence type="ECO:0000259" key="2">
    <source>
        <dbReference type="Pfam" id="PF01471"/>
    </source>
</evidence>
<keyword evidence="4" id="KW-1185">Reference proteome</keyword>
<name>A0A1I3JJJ9_9HYPH</name>
<dbReference type="Gene3D" id="1.10.101.10">
    <property type="entry name" value="PGBD-like superfamily/PGBD"/>
    <property type="match status" value="2"/>
</dbReference>
<proteinExistence type="predicted"/>
<evidence type="ECO:0000256" key="1">
    <source>
        <dbReference type="SAM" id="Phobius"/>
    </source>
</evidence>
<feature type="domain" description="Peptidoglycan binding-like" evidence="2">
    <location>
        <begin position="237"/>
        <end position="289"/>
    </location>
</feature>
<feature type="domain" description="Peptidoglycan binding-like" evidence="2">
    <location>
        <begin position="142"/>
        <end position="196"/>
    </location>
</feature>
<keyword evidence="1" id="KW-0812">Transmembrane</keyword>
<dbReference type="InterPro" id="IPR036366">
    <property type="entry name" value="PGBDSf"/>
</dbReference>
<dbReference type="Proteomes" id="UP000242763">
    <property type="component" value="Unassembled WGS sequence"/>
</dbReference>
<dbReference type="AlphaFoldDB" id="A0A1I3JJJ9"/>
<dbReference type="SUPFAM" id="SSF47090">
    <property type="entry name" value="PGBD-like"/>
    <property type="match status" value="2"/>
</dbReference>
<dbReference type="EMBL" id="FORF01000004">
    <property type="protein sequence ID" value="SFI60442.1"/>
    <property type="molecule type" value="Genomic_DNA"/>
</dbReference>